<dbReference type="InterPro" id="IPR001005">
    <property type="entry name" value="SANT/Myb"/>
</dbReference>
<evidence type="ECO:0000313" key="12">
    <source>
        <dbReference type="Proteomes" id="UP001054889"/>
    </source>
</evidence>
<dbReference type="EMBL" id="BQKI01000001">
    <property type="protein sequence ID" value="GJM86196.1"/>
    <property type="molecule type" value="Genomic_DNA"/>
</dbReference>
<gene>
    <name evidence="11" type="primary">ga02030</name>
    <name evidence="10" type="synonym">ga01343</name>
    <name evidence="10" type="ORF">PR202_ga01343</name>
    <name evidence="11" type="ORF">PR202_ga02030</name>
</gene>
<proteinExistence type="predicted"/>
<dbReference type="GO" id="GO:0003677">
    <property type="term" value="F:DNA binding"/>
    <property type="evidence" value="ECO:0007669"/>
    <property type="project" value="UniProtKB-KW"/>
</dbReference>
<keyword evidence="12" id="KW-1185">Reference proteome</keyword>
<keyword evidence="4" id="KW-0238">DNA-binding</keyword>
<comment type="subcellular location">
    <subcellularLocation>
        <location evidence="1">Nucleus</location>
    </subcellularLocation>
</comment>
<name>A0AAV5BIZ3_ELECO</name>
<evidence type="ECO:0000313" key="11">
    <source>
        <dbReference type="EMBL" id="GJM86196.1"/>
    </source>
</evidence>
<dbReference type="Pfam" id="PF00249">
    <property type="entry name" value="Myb_DNA-binding"/>
    <property type="match status" value="1"/>
</dbReference>
<keyword evidence="6" id="KW-0539">Nucleus</keyword>
<dbReference type="CDD" id="cd00167">
    <property type="entry name" value="SANT"/>
    <property type="match status" value="1"/>
</dbReference>
<evidence type="ECO:0000256" key="4">
    <source>
        <dbReference type="ARBA" id="ARBA00023125"/>
    </source>
</evidence>
<dbReference type="InterPro" id="IPR009057">
    <property type="entry name" value="Homeodomain-like_sf"/>
</dbReference>
<dbReference type="GO" id="GO:0005634">
    <property type="term" value="C:nucleus"/>
    <property type="evidence" value="ECO:0007669"/>
    <property type="project" value="UniProtKB-SubCell"/>
</dbReference>
<dbReference type="PROSITE" id="PS51294">
    <property type="entry name" value="HTH_MYB"/>
    <property type="match status" value="1"/>
</dbReference>
<dbReference type="InterPro" id="IPR017930">
    <property type="entry name" value="Myb_dom"/>
</dbReference>
<feature type="domain" description="HTH myb-type" evidence="9">
    <location>
        <begin position="27"/>
        <end position="55"/>
    </location>
</feature>
<evidence type="ECO:0000256" key="6">
    <source>
        <dbReference type="ARBA" id="ARBA00023242"/>
    </source>
</evidence>
<reference evidence="11" key="1">
    <citation type="journal article" date="2018" name="DNA Res.">
        <title>Multiple hybrid de novo genome assembly of finger millet, an orphan allotetraploid crop.</title>
        <authorList>
            <person name="Hatakeyama M."/>
            <person name="Aluri S."/>
            <person name="Balachadran M.T."/>
            <person name="Sivarajan S.R."/>
            <person name="Patrignani A."/>
            <person name="Gruter S."/>
            <person name="Poveda L."/>
            <person name="Shimizu-Inatsugi R."/>
            <person name="Baeten J."/>
            <person name="Francoijs K.J."/>
            <person name="Nataraja K.N."/>
            <person name="Reddy Y.A.N."/>
            <person name="Phadnis S."/>
            <person name="Ravikumar R.L."/>
            <person name="Schlapbach R."/>
            <person name="Sreeman S.M."/>
            <person name="Shimizu K.K."/>
        </authorList>
    </citation>
    <scope>NUCLEOTIDE SEQUENCE</scope>
</reference>
<keyword evidence="5" id="KW-0804">Transcription</keyword>
<feature type="domain" description="Myb-like" evidence="8">
    <location>
        <begin position="27"/>
        <end position="51"/>
    </location>
</feature>
<evidence type="ECO:0000256" key="5">
    <source>
        <dbReference type="ARBA" id="ARBA00023163"/>
    </source>
</evidence>
<feature type="region of interest" description="Disordered" evidence="7">
    <location>
        <begin position="52"/>
        <end position="100"/>
    </location>
</feature>
<dbReference type="EMBL" id="BQKI01000001">
    <property type="protein sequence ID" value="GJM85568.1"/>
    <property type="molecule type" value="Genomic_DNA"/>
</dbReference>
<protein>
    <submittedName>
        <fullName evidence="11">Uncharacterized protein</fullName>
    </submittedName>
</protein>
<dbReference type="PANTHER" id="PTHR47997">
    <property type="entry name" value="MYB DOMAIN PROTEIN 55"/>
    <property type="match status" value="1"/>
</dbReference>
<dbReference type="InterPro" id="IPR051953">
    <property type="entry name" value="Plant_SW-associated_TFs"/>
</dbReference>
<evidence type="ECO:0000313" key="10">
    <source>
        <dbReference type="EMBL" id="GJM85568.1"/>
    </source>
</evidence>
<keyword evidence="2" id="KW-0677">Repeat</keyword>
<evidence type="ECO:0000256" key="7">
    <source>
        <dbReference type="SAM" id="MobiDB-lite"/>
    </source>
</evidence>
<organism evidence="11 12">
    <name type="scientific">Eleusine coracana subsp. coracana</name>
    <dbReference type="NCBI Taxonomy" id="191504"/>
    <lineage>
        <taxon>Eukaryota</taxon>
        <taxon>Viridiplantae</taxon>
        <taxon>Streptophyta</taxon>
        <taxon>Embryophyta</taxon>
        <taxon>Tracheophyta</taxon>
        <taxon>Spermatophyta</taxon>
        <taxon>Magnoliopsida</taxon>
        <taxon>Liliopsida</taxon>
        <taxon>Poales</taxon>
        <taxon>Poaceae</taxon>
        <taxon>PACMAD clade</taxon>
        <taxon>Chloridoideae</taxon>
        <taxon>Cynodonteae</taxon>
        <taxon>Eleusininae</taxon>
        <taxon>Eleusine</taxon>
    </lineage>
</organism>
<evidence type="ECO:0000256" key="2">
    <source>
        <dbReference type="ARBA" id="ARBA00022737"/>
    </source>
</evidence>
<accession>A0AAV5BIZ3</accession>
<reference evidence="11" key="2">
    <citation type="submission" date="2021-12" db="EMBL/GenBank/DDBJ databases">
        <title>Resequencing data analysis of finger millet.</title>
        <authorList>
            <person name="Hatakeyama M."/>
            <person name="Aluri S."/>
            <person name="Balachadran M.T."/>
            <person name="Sivarajan S.R."/>
            <person name="Poveda L."/>
            <person name="Shimizu-Inatsugi R."/>
            <person name="Schlapbach R."/>
            <person name="Sreeman S.M."/>
            <person name="Shimizu K.K."/>
        </authorList>
    </citation>
    <scope>NUCLEOTIDE SEQUENCE</scope>
</reference>
<evidence type="ECO:0000256" key="3">
    <source>
        <dbReference type="ARBA" id="ARBA00023015"/>
    </source>
</evidence>
<evidence type="ECO:0000259" key="9">
    <source>
        <dbReference type="PROSITE" id="PS51294"/>
    </source>
</evidence>
<dbReference type="Gene3D" id="1.10.10.60">
    <property type="entry name" value="Homeodomain-like"/>
    <property type="match status" value="1"/>
</dbReference>
<dbReference type="SUPFAM" id="SSF46689">
    <property type="entry name" value="Homeodomain-like"/>
    <property type="match status" value="1"/>
</dbReference>
<comment type="caution">
    <text evidence="11">The sequence shown here is derived from an EMBL/GenBank/DDBJ whole genome shotgun (WGS) entry which is preliminary data.</text>
</comment>
<evidence type="ECO:0000256" key="1">
    <source>
        <dbReference type="ARBA" id="ARBA00004123"/>
    </source>
</evidence>
<sequence>MEPDGLIKNICDERICTLNSSFVYDFRWSAIAARLPGRTDNEIKNVWHTHLKKRLEPKAPNAAAPKRRPKKQQPDEVVMLDGPTTVPVSPEQSLSTSSAATTDYSAASSLENADSFTSSEDFQIEDSFWSETLAMTADSSDSVMETAGDNFGFDGASNDDMDFWFRLFMQAGGMENLPEV</sequence>
<dbReference type="AlphaFoldDB" id="A0AAV5BIZ3"/>
<evidence type="ECO:0000259" key="8">
    <source>
        <dbReference type="PROSITE" id="PS50090"/>
    </source>
</evidence>
<dbReference type="Proteomes" id="UP001054889">
    <property type="component" value="Unassembled WGS sequence"/>
</dbReference>
<dbReference type="PANTHER" id="PTHR47997:SF28">
    <property type="entry name" value="TRANSCRIPTION FACTOR MYB15-LIKE"/>
    <property type="match status" value="1"/>
</dbReference>
<dbReference type="PROSITE" id="PS50090">
    <property type="entry name" value="MYB_LIKE"/>
    <property type="match status" value="1"/>
</dbReference>
<keyword evidence="3" id="KW-0805">Transcription regulation</keyword>